<evidence type="ECO:0000313" key="3">
    <source>
        <dbReference type="EMBL" id="CEM25789.1"/>
    </source>
</evidence>
<dbReference type="Proteomes" id="UP000041254">
    <property type="component" value="Unassembled WGS sequence"/>
</dbReference>
<dbReference type="Gene3D" id="3.30.365.10">
    <property type="entry name" value="Aldehyde oxidase/xanthine dehydrogenase, molybdopterin binding domain"/>
    <property type="match status" value="1"/>
</dbReference>
<feature type="compositionally biased region" description="Low complexity" evidence="1">
    <location>
        <begin position="978"/>
        <end position="993"/>
    </location>
</feature>
<organism evidence="3 4">
    <name type="scientific">Vitrella brassicaformis (strain CCMP3155)</name>
    <dbReference type="NCBI Taxonomy" id="1169540"/>
    <lineage>
        <taxon>Eukaryota</taxon>
        <taxon>Sar</taxon>
        <taxon>Alveolata</taxon>
        <taxon>Colpodellida</taxon>
        <taxon>Vitrellaceae</taxon>
        <taxon>Vitrella</taxon>
    </lineage>
</organism>
<dbReference type="InterPro" id="IPR016169">
    <property type="entry name" value="FAD-bd_PCMH_sub2"/>
</dbReference>
<dbReference type="Pfam" id="PF00941">
    <property type="entry name" value="FAD_binding_5"/>
    <property type="match status" value="1"/>
</dbReference>
<feature type="domain" description="FAD-binding PCMH-type" evidence="2">
    <location>
        <begin position="197"/>
        <end position="402"/>
    </location>
</feature>
<dbReference type="SUPFAM" id="SSF51905">
    <property type="entry name" value="FAD/NAD(P)-binding domain"/>
    <property type="match status" value="1"/>
</dbReference>
<dbReference type="Gene3D" id="3.30.465.10">
    <property type="match status" value="1"/>
</dbReference>
<dbReference type="Gene3D" id="3.50.50.60">
    <property type="entry name" value="FAD/NAD(P)-binding domain"/>
    <property type="match status" value="1"/>
</dbReference>
<dbReference type="InterPro" id="IPR016166">
    <property type="entry name" value="FAD-bd_PCMH"/>
</dbReference>
<feature type="region of interest" description="Disordered" evidence="1">
    <location>
        <begin position="977"/>
        <end position="1003"/>
    </location>
</feature>
<dbReference type="Pfam" id="PF01494">
    <property type="entry name" value="FAD_binding_3"/>
    <property type="match status" value="1"/>
</dbReference>
<proteinExistence type="predicted"/>
<dbReference type="InterPro" id="IPR002938">
    <property type="entry name" value="FAD-bd"/>
</dbReference>
<evidence type="ECO:0000313" key="4">
    <source>
        <dbReference type="Proteomes" id="UP000041254"/>
    </source>
</evidence>
<feature type="compositionally biased region" description="Acidic residues" evidence="1">
    <location>
        <begin position="1269"/>
        <end position="1281"/>
    </location>
</feature>
<dbReference type="SUPFAM" id="SSF56176">
    <property type="entry name" value="FAD-binding/transporter-associated domain-like"/>
    <property type="match status" value="1"/>
</dbReference>
<dbReference type="PROSITE" id="PS51387">
    <property type="entry name" value="FAD_PCMH"/>
    <property type="match status" value="1"/>
</dbReference>
<dbReference type="OrthoDB" id="438420at2759"/>
<dbReference type="EMBL" id="CDMY01000603">
    <property type="protein sequence ID" value="CEM25789.1"/>
    <property type="molecule type" value="Genomic_DNA"/>
</dbReference>
<dbReference type="PANTHER" id="PTHR46496:SF4">
    <property type="entry name" value="ZEAXANTHIN EPOXIDASE"/>
    <property type="match status" value="1"/>
</dbReference>
<dbReference type="SUPFAM" id="SSF56003">
    <property type="entry name" value="Molybdenum cofactor-binding domain"/>
    <property type="match status" value="1"/>
</dbReference>
<name>A0A0G4GAN1_VITBC</name>
<dbReference type="InterPro" id="IPR002346">
    <property type="entry name" value="Mopterin_DH_FAD-bd"/>
</dbReference>
<protein>
    <recommendedName>
        <fullName evidence="2">FAD-binding PCMH-type domain-containing protein</fullName>
    </recommendedName>
</protein>
<dbReference type="InterPro" id="IPR036318">
    <property type="entry name" value="FAD-bd_PCMH-like_sf"/>
</dbReference>
<dbReference type="PANTHER" id="PTHR46496">
    <property type="match status" value="1"/>
</dbReference>
<keyword evidence="4" id="KW-1185">Reference proteome</keyword>
<gene>
    <name evidence="3" type="ORF">Vbra_9827</name>
</gene>
<dbReference type="STRING" id="1169540.A0A0G4GAN1"/>
<evidence type="ECO:0000259" key="2">
    <source>
        <dbReference type="PROSITE" id="PS51387"/>
    </source>
</evidence>
<sequence>MADGTGEMSPLVYQLDGQTARIPSAGIDPNASLLDVLQHTGRTEFECFAALVSFPDRLHGGWTTPPTPTYTRLVSAVAVQGATITTLQHLPAELQTMAEKWGGVGAAVAVGAAGVLVSGGASSAEGLMDSEAMRDWVASVPCDRDDATDLCKALSFLATLDTSFLAKDIADKTKAPLSLIETLLRPTPTPIPPSSSLQHLPAFVHLPTSMQQLQATLSATPAPSFELLYGSSTFDHTSLTESQARIAVGDLPAMRGIDSQTTHVTFGASVVLQQVMDTIERHDRADMKASHFDALADHLRVVAPRGLRNVLTVGGAVLRELSGSSRGGAAADLLPALVTWQASVQFYTTADLSSSGEQQHPQPQPTSLPIEAFLDRIGYPNNKTIKWSDYLLVSVTLPLPEPIDAAQSLYRAYRTASPVRTGRPVGSVCCWAALDAVTRQLREVRVCASWEGGMGRLGRVEEFLQGYGLTEETAWEALKIANAQMSGQVPSGTQALLFKFLVLLGGEVSRGSYDDTHLAAPSPRFITAVLPSLSLTPTPPLPSISIMAQQQGHQWQQISLTGAKLGGSVAMAAGCAEGAAVERLKASIGWGDRCAAVDKHNGDNRWRKRGVAVKSAQMAGRDVAAAAEVEVDALTGEPVIQRLDIFAVIPSQKGADAESLHRCPYVAEALLKGFLSSCGGAVALDPAHTEQAFLTSTASLPQEVTVYMSQQQREGDSASVGEGDWLPVPRQLGAVLDEALSHACGSSAAEKEIAQPTQAVEWSLPAILKACETSIPDDLRLRSVSRQWGESGRDVESGRRIPERVQVAIAGGGLGGLLLCAALRKRGIDAHVFERAPALRNASQGIFMADANGIKAIRMAYRDIADEFEQTGVFCPSSQLVVRKDELPETRTALKRDQYVDKFGAPCVMMRWTAAQNTFASHVPSDVVHCGHGARGWTETEEDVCMLFEGRPDDYHVKASLVVAADGSFSALRPHIVAQSRSQQQQQQTAASTPEEMAAAGGKGGGLNPFAASVLVQDPPHYYKNISYNAMIPTESVGERVHGDHEVVKVDSNTPFLSAFLVDAGSGLTFWLLRLPAPDASRPGRSAIGRQGVRQRLLNYVKTGRLDGTGGADYSSKHSDIMAAISATPEEQIFERHMFSRDAIDKWSSPRGRVVLLGDSAHAPHPLAGQGANQVFEDVAVLVDEIGKLREKHGGDGTWLHRLPDAVAAYEKVRVPRASVVQQFSTMVGDAEREGRRVSGKKLSELLVSFKGWINKFPDTEGQPSLNDLAEDDGGDEAAKQ</sequence>
<dbReference type="InterPro" id="IPR036188">
    <property type="entry name" value="FAD/NAD-bd_sf"/>
</dbReference>
<dbReference type="InterPro" id="IPR037165">
    <property type="entry name" value="AldOxase/xan_DH_Mopterin-bd_sf"/>
</dbReference>
<dbReference type="GO" id="GO:0071949">
    <property type="term" value="F:FAD binding"/>
    <property type="evidence" value="ECO:0007669"/>
    <property type="project" value="InterPro"/>
</dbReference>
<dbReference type="PRINTS" id="PR00420">
    <property type="entry name" value="RNGMNOXGNASE"/>
</dbReference>
<evidence type="ECO:0000256" key="1">
    <source>
        <dbReference type="SAM" id="MobiDB-lite"/>
    </source>
</evidence>
<dbReference type="VEuPathDB" id="CryptoDB:Vbra_9827"/>
<dbReference type="InParanoid" id="A0A0G4GAN1"/>
<dbReference type="GO" id="GO:0016491">
    <property type="term" value="F:oxidoreductase activity"/>
    <property type="evidence" value="ECO:0007669"/>
    <property type="project" value="InterPro"/>
</dbReference>
<accession>A0A0G4GAN1</accession>
<reference evidence="3 4" key="1">
    <citation type="submission" date="2014-11" db="EMBL/GenBank/DDBJ databases">
        <authorList>
            <person name="Zhu J."/>
            <person name="Qi W."/>
            <person name="Song R."/>
        </authorList>
    </citation>
    <scope>NUCLEOTIDE SEQUENCE [LARGE SCALE GENOMIC DNA]</scope>
</reference>
<feature type="region of interest" description="Disordered" evidence="1">
    <location>
        <begin position="1258"/>
        <end position="1281"/>
    </location>
</feature>